<feature type="domain" description="AB hydrolase-1" evidence="1">
    <location>
        <begin position="49"/>
        <end position="162"/>
    </location>
</feature>
<sequence length="282" mass="32293">MVSLYDTFKCYNHSIKGNKIIGGTFMKRHYFQSETLTLSYLDNEQVGKPIIVCLHGLFGSATYFSTLLNLKEFHVFSLDQRGHGFSDHASSQAYTIQHFVQDFYAFYKQVVKTQEFVVVGHSLGGIVAYHAAAVCPDIKKIILEDIGAIEKDDCSFAAELDRSFLTLQQLNDKLAQFHLKDSVYFLERTTQKEEGWCFQFDAKHAQKIQHNLNGNHWETLLKSSCPILLLHGKKSWVISNEHALEIEKKRPHTKTIVLEEATHTINLDAPNLYLQHILAFLK</sequence>
<dbReference type="InterPro" id="IPR050228">
    <property type="entry name" value="Carboxylesterase_BioH"/>
</dbReference>
<proteinExistence type="predicted"/>
<dbReference type="EMBL" id="NGJZ01000003">
    <property type="protein sequence ID" value="RSU06419.1"/>
    <property type="molecule type" value="Genomic_DNA"/>
</dbReference>
<gene>
    <name evidence="2" type="ORF">CBF30_09195</name>
</gene>
<keyword evidence="3" id="KW-1185">Reference proteome</keyword>
<dbReference type="SUPFAM" id="SSF53474">
    <property type="entry name" value="alpha/beta-Hydrolases"/>
    <property type="match status" value="1"/>
</dbReference>
<dbReference type="OrthoDB" id="252464at2"/>
<dbReference type="Gene3D" id="3.40.50.1820">
    <property type="entry name" value="alpha/beta hydrolase"/>
    <property type="match status" value="1"/>
</dbReference>
<evidence type="ECO:0000259" key="1">
    <source>
        <dbReference type="Pfam" id="PF00561"/>
    </source>
</evidence>
<evidence type="ECO:0000313" key="2">
    <source>
        <dbReference type="EMBL" id="RSU06419.1"/>
    </source>
</evidence>
<dbReference type="PANTHER" id="PTHR43194">
    <property type="entry name" value="HYDROLASE ALPHA/BETA FOLD FAMILY"/>
    <property type="match status" value="1"/>
</dbReference>
<dbReference type="Pfam" id="PF00561">
    <property type="entry name" value="Abhydrolase_1"/>
    <property type="match status" value="1"/>
</dbReference>
<organism evidence="2 3">
    <name type="scientific">Vagococcus entomophilus</name>
    <dbReference type="NCBI Taxonomy" id="1160095"/>
    <lineage>
        <taxon>Bacteria</taxon>
        <taxon>Bacillati</taxon>
        <taxon>Bacillota</taxon>
        <taxon>Bacilli</taxon>
        <taxon>Lactobacillales</taxon>
        <taxon>Enterococcaceae</taxon>
        <taxon>Vagococcus</taxon>
    </lineage>
</organism>
<dbReference type="AlphaFoldDB" id="A0A430AFC3"/>
<accession>A0A430AFC3</accession>
<comment type="caution">
    <text evidence="2">The sequence shown here is derived from an EMBL/GenBank/DDBJ whole genome shotgun (WGS) entry which is preliminary data.</text>
</comment>
<dbReference type="InterPro" id="IPR000073">
    <property type="entry name" value="AB_hydrolase_1"/>
</dbReference>
<reference evidence="2 3" key="1">
    <citation type="submission" date="2017-05" db="EMBL/GenBank/DDBJ databases">
        <title>Vagococcus spp. assemblies.</title>
        <authorList>
            <person name="Gulvik C.A."/>
        </authorList>
    </citation>
    <scope>NUCLEOTIDE SEQUENCE [LARGE SCALE GENOMIC DNA]</scope>
    <source>
        <strain evidence="2 3">DSM 24756</strain>
    </source>
</reference>
<protein>
    <recommendedName>
        <fullName evidence="1">AB hydrolase-1 domain-containing protein</fullName>
    </recommendedName>
</protein>
<name>A0A430AFC3_9ENTE</name>
<dbReference type="Proteomes" id="UP000288669">
    <property type="component" value="Unassembled WGS sequence"/>
</dbReference>
<dbReference type="InterPro" id="IPR029058">
    <property type="entry name" value="AB_hydrolase_fold"/>
</dbReference>
<dbReference type="PRINTS" id="PR00111">
    <property type="entry name" value="ABHYDROLASE"/>
</dbReference>
<evidence type="ECO:0000313" key="3">
    <source>
        <dbReference type="Proteomes" id="UP000288669"/>
    </source>
</evidence>
<dbReference type="PANTHER" id="PTHR43194:SF2">
    <property type="entry name" value="PEROXISOMAL MEMBRANE PROTEIN LPX1"/>
    <property type="match status" value="1"/>
</dbReference>